<dbReference type="PANTHER" id="PTHR31170:SF21">
    <property type="match status" value="1"/>
</dbReference>
<dbReference type="EMBL" id="JANJYJ010000004">
    <property type="protein sequence ID" value="KAK3220980.1"/>
    <property type="molecule type" value="Genomic_DNA"/>
</dbReference>
<dbReference type="Proteomes" id="UP001281410">
    <property type="component" value="Unassembled WGS sequence"/>
</dbReference>
<sequence>MDDFITCFILNCVAFEQCYGHCEKFVTDYTTFMGCLVNNPKDAGFLSDHKIIENYYGTDEEVTRFFEKVCKDVALDLGKSYLYKLIEDVNQYYWNDWHVKWAIFKNTYLNKPWSFMAALVAFILLVIQSFMAYFSYIHPPK</sequence>
<gene>
    <name evidence="2" type="ORF">Dsin_014950</name>
</gene>
<evidence type="ECO:0000313" key="3">
    <source>
        <dbReference type="Proteomes" id="UP001281410"/>
    </source>
</evidence>
<dbReference type="InterPro" id="IPR004158">
    <property type="entry name" value="DUF247_pln"/>
</dbReference>
<protein>
    <submittedName>
        <fullName evidence="2">Uncharacterized protein</fullName>
    </submittedName>
</protein>
<name>A0AAE0ANU3_9ROSI</name>
<keyword evidence="1" id="KW-1133">Transmembrane helix</keyword>
<feature type="transmembrane region" description="Helical" evidence="1">
    <location>
        <begin position="113"/>
        <end position="136"/>
    </location>
</feature>
<proteinExistence type="predicted"/>
<organism evidence="2 3">
    <name type="scientific">Dipteronia sinensis</name>
    <dbReference type="NCBI Taxonomy" id="43782"/>
    <lineage>
        <taxon>Eukaryota</taxon>
        <taxon>Viridiplantae</taxon>
        <taxon>Streptophyta</taxon>
        <taxon>Embryophyta</taxon>
        <taxon>Tracheophyta</taxon>
        <taxon>Spermatophyta</taxon>
        <taxon>Magnoliopsida</taxon>
        <taxon>eudicotyledons</taxon>
        <taxon>Gunneridae</taxon>
        <taxon>Pentapetalae</taxon>
        <taxon>rosids</taxon>
        <taxon>malvids</taxon>
        <taxon>Sapindales</taxon>
        <taxon>Sapindaceae</taxon>
        <taxon>Hippocastanoideae</taxon>
        <taxon>Acereae</taxon>
        <taxon>Dipteronia</taxon>
    </lineage>
</organism>
<keyword evidence="1" id="KW-0472">Membrane</keyword>
<reference evidence="2" key="1">
    <citation type="journal article" date="2023" name="Plant J.">
        <title>Genome sequences and population genomics provide insights into the demographic history, inbreeding, and mutation load of two 'living fossil' tree species of Dipteronia.</title>
        <authorList>
            <person name="Feng Y."/>
            <person name="Comes H.P."/>
            <person name="Chen J."/>
            <person name="Zhu S."/>
            <person name="Lu R."/>
            <person name="Zhang X."/>
            <person name="Li P."/>
            <person name="Qiu J."/>
            <person name="Olsen K.M."/>
            <person name="Qiu Y."/>
        </authorList>
    </citation>
    <scope>NUCLEOTIDE SEQUENCE</scope>
    <source>
        <strain evidence="2">NBL</strain>
    </source>
</reference>
<dbReference type="Pfam" id="PF03140">
    <property type="entry name" value="DUF247"/>
    <property type="match status" value="1"/>
</dbReference>
<evidence type="ECO:0000313" key="2">
    <source>
        <dbReference type="EMBL" id="KAK3220980.1"/>
    </source>
</evidence>
<comment type="caution">
    <text evidence="2">The sequence shown here is derived from an EMBL/GenBank/DDBJ whole genome shotgun (WGS) entry which is preliminary data.</text>
</comment>
<accession>A0AAE0ANU3</accession>
<dbReference type="PANTHER" id="PTHR31170">
    <property type="entry name" value="BNAC04G53230D PROTEIN"/>
    <property type="match status" value="1"/>
</dbReference>
<dbReference type="AlphaFoldDB" id="A0AAE0ANU3"/>
<evidence type="ECO:0000256" key="1">
    <source>
        <dbReference type="SAM" id="Phobius"/>
    </source>
</evidence>
<keyword evidence="1" id="KW-0812">Transmembrane</keyword>
<keyword evidence="3" id="KW-1185">Reference proteome</keyword>